<reference evidence="2" key="1">
    <citation type="submission" date="2022-11" db="UniProtKB">
        <authorList>
            <consortium name="WormBaseParasite"/>
        </authorList>
    </citation>
    <scope>IDENTIFICATION</scope>
</reference>
<dbReference type="WBParaSite" id="JU765_v2.g1494.t1">
    <property type="protein sequence ID" value="JU765_v2.g1494.t1"/>
    <property type="gene ID" value="JU765_v2.g1494"/>
</dbReference>
<name>A0AC34QCJ6_9BILA</name>
<proteinExistence type="predicted"/>
<evidence type="ECO:0000313" key="2">
    <source>
        <dbReference type="WBParaSite" id="JU765_v2.g1494.t1"/>
    </source>
</evidence>
<organism evidence="1 2">
    <name type="scientific">Panagrolaimus sp. JU765</name>
    <dbReference type="NCBI Taxonomy" id="591449"/>
    <lineage>
        <taxon>Eukaryota</taxon>
        <taxon>Metazoa</taxon>
        <taxon>Ecdysozoa</taxon>
        <taxon>Nematoda</taxon>
        <taxon>Chromadorea</taxon>
        <taxon>Rhabditida</taxon>
        <taxon>Tylenchina</taxon>
        <taxon>Panagrolaimomorpha</taxon>
        <taxon>Panagrolaimoidea</taxon>
        <taxon>Panagrolaimidae</taxon>
        <taxon>Panagrolaimus</taxon>
    </lineage>
</organism>
<evidence type="ECO:0000313" key="1">
    <source>
        <dbReference type="Proteomes" id="UP000887576"/>
    </source>
</evidence>
<dbReference type="Proteomes" id="UP000887576">
    <property type="component" value="Unplaced"/>
</dbReference>
<protein>
    <submittedName>
        <fullName evidence="2">Uncharacterized protein</fullName>
    </submittedName>
</protein>
<accession>A0AC34QCJ6</accession>
<sequence length="76" mass="8686">MIRPAGSPTVTLLRLLPGSYQYNQTSSAYIITNKFETIYTSNAATGGVYKRQGRNQRMVVTYTYLKFLVHMDNYNP</sequence>